<proteinExistence type="predicted"/>
<dbReference type="EMBL" id="CP116346">
    <property type="protein sequence ID" value="WIT12064.1"/>
    <property type="molecule type" value="Genomic_DNA"/>
</dbReference>
<sequence length="90" mass="9591">MPIKTTSASLQPVLAASLAPLEKLTRLTQANLDLLTRFSHSDEISAPGQVPNLLQSKAFNELSQGIIKNYSEFVSELGKDGVAALAKAQP</sequence>
<dbReference type="KEGG" id="pais:PFX98_00235"/>
<dbReference type="Proteomes" id="UP001177769">
    <property type="component" value="Chromosome"/>
</dbReference>
<evidence type="ECO:0000313" key="2">
    <source>
        <dbReference type="Proteomes" id="UP001177769"/>
    </source>
</evidence>
<keyword evidence="2" id="KW-1185">Reference proteome</keyword>
<gene>
    <name evidence="1" type="ORF">PFX98_00235</name>
</gene>
<evidence type="ECO:0008006" key="3">
    <source>
        <dbReference type="Google" id="ProtNLM"/>
    </source>
</evidence>
<organism evidence="1 2">
    <name type="scientific">Paucibacter sediminis</name>
    <dbReference type="NCBI Taxonomy" id="3019553"/>
    <lineage>
        <taxon>Bacteria</taxon>
        <taxon>Pseudomonadati</taxon>
        <taxon>Pseudomonadota</taxon>
        <taxon>Betaproteobacteria</taxon>
        <taxon>Burkholderiales</taxon>
        <taxon>Sphaerotilaceae</taxon>
        <taxon>Roseateles</taxon>
    </lineage>
</organism>
<accession>A0AA95SWC5</accession>
<protein>
    <recommendedName>
        <fullName evidence="3">Phasin domain-containing protein</fullName>
    </recommendedName>
</protein>
<reference evidence="1" key="1">
    <citation type="submission" date="2023-01" db="EMBL/GenBank/DDBJ databases">
        <title>Whole genome sequence of Paucibacter sp. S2-9 isolated from pond sediment.</title>
        <authorList>
            <person name="Jung J.Y."/>
        </authorList>
    </citation>
    <scope>NUCLEOTIDE SEQUENCE</scope>
    <source>
        <strain evidence="1">S2-9</strain>
    </source>
</reference>
<evidence type="ECO:0000313" key="1">
    <source>
        <dbReference type="EMBL" id="WIT12064.1"/>
    </source>
</evidence>
<dbReference type="AlphaFoldDB" id="A0AA95SWC5"/>
<dbReference type="RefSeq" id="WP_285233154.1">
    <property type="nucleotide sequence ID" value="NZ_CP116346.1"/>
</dbReference>
<name>A0AA95SWC5_9BURK</name>